<dbReference type="OrthoDB" id="9790848at2"/>
<reference evidence="4" key="2">
    <citation type="submission" date="2016-04" db="EMBL/GenBank/DDBJ databases">
        <title>First Complete Genome Sequence of a Subdivision 6 Acidobacterium.</title>
        <authorList>
            <person name="Huang S."/>
            <person name="Vieira S."/>
            <person name="Bunk B."/>
            <person name="Riedel T."/>
            <person name="Sproeer C."/>
            <person name="Overmann J."/>
        </authorList>
    </citation>
    <scope>NUCLEOTIDE SEQUENCE [LARGE SCALE GENOMIC DNA]</scope>
    <source>
        <strain evidence="4">DSM 100886 HEG_-6_39</strain>
    </source>
</reference>
<comment type="subcellular location">
    <subcellularLocation>
        <location evidence="2">Cell membrane</location>
        <topology evidence="2">Multi-pass membrane protein</topology>
    </subcellularLocation>
</comment>
<keyword evidence="3" id="KW-0560">Oxidoreductase</keyword>
<evidence type="ECO:0000313" key="4">
    <source>
        <dbReference type="Proteomes" id="UP000076079"/>
    </source>
</evidence>
<feature type="transmembrane region" description="Helical" evidence="2">
    <location>
        <begin position="96"/>
        <end position="114"/>
    </location>
</feature>
<dbReference type="Proteomes" id="UP000076079">
    <property type="component" value="Chromosome"/>
</dbReference>
<keyword evidence="2" id="KW-0874">Quinone</keyword>
<dbReference type="Pfam" id="PF00499">
    <property type="entry name" value="Oxidored_q3"/>
    <property type="match status" value="1"/>
</dbReference>
<dbReference type="GO" id="GO:0005886">
    <property type="term" value="C:plasma membrane"/>
    <property type="evidence" value="ECO:0007669"/>
    <property type="project" value="UniProtKB-SubCell"/>
</dbReference>
<sequence length="171" mass="18188">MAPWLFYLFATISIVSSLGVIGQRNPMYSVLLLIGSFISLAGLYIGLDSPFVAVTQIVVYAGAIMVLFLFVVMLLNAPREDVAPGAQLPVPGGVKVYGSLLALSMGTMLVWALSRLGAIPFVEDPQAAARVASVRDIGLMLFRDHAFSFEVTSILILVAMVGAVVLAKKTV</sequence>
<dbReference type="EMBL" id="CP015136">
    <property type="protein sequence ID" value="AMY11686.1"/>
    <property type="molecule type" value="Genomic_DNA"/>
</dbReference>
<dbReference type="AlphaFoldDB" id="A0A143PTM2"/>
<name>A0A143PTM2_LUTPR</name>
<evidence type="ECO:0000256" key="1">
    <source>
        <dbReference type="ARBA" id="ARBA00005698"/>
    </source>
</evidence>
<dbReference type="InterPro" id="IPR001457">
    <property type="entry name" value="NADH_UbQ/plastoQ_OxRdtase_su6"/>
</dbReference>
<proteinExistence type="inferred from homology"/>
<feature type="transmembrane region" description="Helical" evidence="2">
    <location>
        <begin position="53"/>
        <end position="75"/>
    </location>
</feature>
<comment type="function">
    <text evidence="2">NDH-1 shuttles electrons from NADH, via FMN and iron-sulfur (Fe-S) centers, to quinones in the respiratory chain. Couples the redox reaction to proton translocation (for every two electrons transferred, four hydrogen ions are translocated across the cytoplasmic membrane), and thus conserves the redox energy in a proton gradient.</text>
</comment>
<keyword evidence="2" id="KW-0472">Membrane</keyword>
<dbReference type="STRING" id="1855912.LuPra_04944"/>
<dbReference type="Gene3D" id="1.20.120.1200">
    <property type="entry name" value="NADH-ubiquinone/plastoquinone oxidoreductase chain 6, subunit NuoJ"/>
    <property type="match status" value="1"/>
</dbReference>
<organism evidence="3 4">
    <name type="scientific">Luteitalea pratensis</name>
    <dbReference type="NCBI Taxonomy" id="1855912"/>
    <lineage>
        <taxon>Bacteria</taxon>
        <taxon>Pseudomonadati</taxon>
        <taxon>Acidobacteriota</taxon>
        <taxon>Vicinamibacteria</taxon>
        <taxon>Vicinamibacterales</taxon>
        <taxon>Vicinamibacteraceae</taxon>
        <taxon>Luteitalea</taxon>
    </lineage>
</organism>
<comment type="similarity">
    <text evidence="1 2">Belongs to the complex I subunit 6 family.</text>
</comment>
<dbReference type="GO" id="GO:0008137">
    <property type="term" value="F:NADH dehydrogenase (ubiquinone) activity"/>
    <property type="evidence" value="ECO:0007669"/>
    <property type="project" value="UniProtKB-UniRule"/>
</dbReference>
<dbReference type="GO" id="GO:0048038">
    <property type="term" value="F:quinone binding"/>
    <property type="evidence" value="ECO:0007669"/>
    <property type="project" value="UniProtKB-UniRule"/>
</dbReference>
<keyword evidence="4" id="KW-1185">Reference proteome</keyword>
<evidence type="ECO:0000313" key="3">
    <source>
        <dbReference type="EMBL" id="AMY11686.1"/>
    </source>
</evidence>
<gene>
    <name evidence="3" type="primary">nuoJ_2</name>
    <name evidence="3" type="ORF">LuPra_04944</name>
</gene>
<accession>A0A143PTM2</accession>
<feature type="transmembrane region" description="Helical" evidence="2">
    <location>
        <begin position="146"/>
        <end position="167"/>
    </location>
</feature>
<dbReference type="PATRIC" id="fig|1813736.3.peg.5199"/>
<dbReference type="GO" id="GO:0016491">
    <property type="term" value="F:oxidoreductase activity"/>
    <property type="evidence" value="ECO:0007669"/>
    <property type="project" value="UniProtKB-KW"/>
</dbReference>
<feature type="transmembrane region" description="Helical" evidence="2">
    <location>
        <begin position="29"/>
        <end position="47"/>
    </location>
</feature>
<dbReference type="EC" id="7.1.1.-" evidence="2"/>
<dbReference type="KEGG" id="abac:LuPra_04944"/>
<feature type="transmembrane region" description="Helical" evidence="2">
    <location>
        <begin position="6"/>
        <end position="22"/>
    </location>
</feature>
<evidence type="ECO:0000256" key="2">
    <source>
        <dbReference type="RuleBase" id="RU004429"/>
    </source>
</evidence>
<protein>
    <recommendedName>
        <fullName evidence="2">NADH-quinone oxidoreductase subunit J</fullName>
        <ecNumber evidence="2">7.1.1.-</ecNumber>
    </recommendedName>
</protein>
<dbReference type="PANTHER" id="PTHR33269">
    <property type="entry name" value="NADH-UBIQUINONE OXIDOREDUCTASE CHAIN 6"/>
    <property type="match status" value="1"/>
</dbReference>
<dbReference type="PANTHER" id="PTHR33269:SF17">
    <property type="entry name" value="NADH-UBIQUINONE OXIDOREDUCTASE CHAIN 6"/>
    <property type="match status" value="1"/>
</dbReference>
<dbReference type="RefSeq" id="WP_110173210.1">
    <property type="nucleotide sequence ID" value="NZ_CP015136.1"/>
</dbReference>
<keyword evidence="2" id="KW-1133">Transmembrane helix</keyword>
<keyword evidence="2" id="KW-1003">Cell membrane</keyword>
<dbReference type="InterPro" id="IPR042106">
    <property type="entry name" value="Nuo/plastoQ_OxRdtase_6_NuoJ"/>
</dbReference>
<comment type="catalytic activity">
    <reaction evidence="2">
        <text>a quinone + NADH + 5 H(+)(in) = a quinol + NAD(+) + 4 H(+)(out)</text>
        <dbReference type="Rhea" id="RHEA:57888"/>
        <dbReference type="ChEBI" id="CHEBI:15378"/>
        <dbReference type="ChEBI" id="CHEBI:24646"/>
        <dbReference type="ChEBI" id="CHEBI:57540"/>
        <dbReference type="ChEBI" id="CHEBI:57945"/>
        <dbReference type="ChEBI" id="CHEBI:132124"/>
    </reaction>
</comment>
<keyword evidence="2" id="KW-0520">NAD</keyword>
<keyword evidence="2" id="KW-0812">Transmembrane</keyword>
<reference evidence="3 4" key="1">
    <citation type="journal article" date="2016" name="Genome Announc.">
        <title>First Complete Genome Sequence of a Subdivision 6 Acidobacterium Strain.</title>
        <authorList>
            <person name="Huang S."/>
            <person name="Vieira S."/>
            <person name="Bunk B."/>
            <person name="Riedel T."/>
            <person name="Sproer C."/>
            <person name="Overmann J."/>
        </authorList>
    </citation>
    <scope>NUCLEOTIDE SEQUENCE [LARGE SCALE GENOMIC DNA]</scope>
    <source>
        <strain evidence="4">DSM 100886 HEG_-6_39</strain>
    </source>
</reference>